<dbReference type="InterPro" id="IPR003660">
    <property type="entry name" value="HAMP_dom"/>
</dbReference>
<dbReference type="InterPro" id="IPR005467">
    <property type="entry name" value="His_kinase_dom"/>
</dbReference>
<dbReference type="FunFam" id="3.30.565.10:FF:000006">
    <property type="entry name" value="Sensor histidine kinase WalK"/>
    <property type="match status" value="1"/>
</dbReference>
<dbReference type="PANTHER" id="PTHR45528">
    <property type="entry name" value="SENSOR HISTIDINE KINASE CPXA"/>
    <property type="match status" value="1"/>
</dbReference>
<dbReference type="PANTHER" id="PTHR45528:SF1">
    <property type="entry name" value="SENSOR HISTIDINE KINASE CPXA"/>
    <property type="match status" value="1"/>
</dbReference>
<dbReference type="InterPro" id="IPR036890">
    <property type="entry name" value="HATPase_C_sf"/>
</dbReference>
<dbReference type="InterPro" id="IPR003594">
    <property type="entry name" value="HATPase_dom"/>
</dbReference>
<keyword evidence="13 14" id="KW-0472">Membrane</keyword>
<dbReference type="SUPFAM" id="SSF158472">
    <property type="entry name" value="HAMP domain-like"/>
    <property type="match status" value="1"/>
</dbReference>
<dbReference type="OrthoDB" id="9813151at2"/>
<feature type="domain" description="HAMP" evidence="16">
    <location>
        <begin position="192"/>
        <end position="244"/>
    </location>
</feature>
<keyword evidence="8" id="KW-0547">Nucleotide-binding</keyword>
<keyword evidence="12" id="KW-0902">Two-component regulatory system</keyword>
<evidence type="ECO:0000256" key="3">
    <source>
        <dbReference type="ARBA" id="ARBA00012438"/>
    </source>
</evidence>
<comment type="caution">
    <text evidence="17">The sequence shown here is derived from an EMBL/GenBank/DDBJ whole genome shotgun (WGS) entry which is preliminary data.</text>
</comment>
<keyword evidence="7 14" id="KW-0812">Transmembrane</keyword>
<evidence type="ECO:0000256" key="12">
    <source>
        <dbReference type="ARBA" id="ARBA00023012"/>
    </source>
</evidence>
<evidence type="ECO:0000256" key="6">
    <source>
        <dbReference type="ARBA" id="ARBA00022679"/>
    </source>
</evidence>
<name>A0A1E5G336_9FIRM</name>
<dbReference type="InterPro" id="IPR003661">
    <property type="entry name" value="HisK_dim/P_dom"/>
</dbReference>
<keyword evidence="9" id="KW-0418">Kinase</keyword>
<reference evidence="17 18" key="1">
    <citation type="submission" date="2016-09" db="EMBL/GenBank/DDBJ databases">
        <title>Draft genome sequence for the type strain of Desulfuribacillus alkaliarsenatis AHT28, an obligately anaerobic, sulfidogenic bacterium isolated from Russian soda lake sediments.</title>
        <authorList>
            <person name="Abin C.A."/>
            <person name="Hollibaugh J.T."/>
        </authorList>
    </citation>
    <scope>NUCLEOTIDE SEQUENCE [LARGE SCALE GENOMIC DNA]</scope>
    <source>
        <strain evidence="17 18">AHT28</strain>
    </source>
</reference>
<dbReference type="GO" id="GO:0000155">
    <property type="term" value="F:phosphorelay sensor kinase activity"/>
    <property type="evidence" value="ECO:0007669"/>
    <property type="project" value="InterPro"/>
</dbReference>
<dbReference type="PROSITE" id="PS50885">
    <property type="entry name" value="HAMP"/>
    <property type="match status" value="1"/>
</dbReference>
<evidence type="ECO:0000256" key="14">
    <source>
        <dbReference type="SAM" id="Phobius"/>
    </source>
</evidence>
<evidence type="ECO:0000313" key="17">
    <source>
        <dbReference type="EMBL" id="OEF97487.1"/>
    </source>
</evidence>
<evidence type="ECO:0000256" key="10">
    <source>
        <dbReference type="ARBA" id="ARBA00022840"/>
    </source>
</evidence>
<evidence type="ECO:0000256" key="13">
    <source>
        <dbReference type="ARBA" id="ARBA00023136"/>
    </source>
</evidence>
<dbReference type="SUPFAM" id="SSF55874">
    <property type="entry name" value="ATPase domain of HSP90 chaperone/DNA topoisomerase II/histidine kinase"/>
    <property type="match status" value="1"/>
</dbReference>
<feature type="transmembrane region" description="Helical" evidence="14">
    <location>
        <begin position="12"/>
        <end position="31"/>
    </location>
</feature>
<dbReference type="AlphaFoldDB" id="A0A1E5G336"/>
<dbReference type="CDD" id="cd06225">
    <property type="entry name" value="HAMP"/>
    <property type="match status" value="1"/>
</dbReference>
<evidence type="ECO:0000256" key="5">
    <source>
        <dbReference type="ARBA" id="ARBA00022553"/>
    </source>
</evidence>
<evidence type="ECO:0000256" key="1">
    <source>
        <dbReference type="ARBA" id="ARBA00000085"/>
    </source>
</evidence>
<dbReference type="RefSeq" id="WP_069642885.1">
    <property type="nucleotide sequence ID" value="NZ_MIJE01000011.1"/>
</dbReference>
<feature type="domain" description="Histidine kinase" evidence="15">
    <location>
        <begin position="252"/>
        <end position="467"/>
    </location>
</feature>
<dbReference type="EMBL" id="MIJE01000011">
    <property type="protein sequence ID" value="OEF97487.1"/>
    <property type="molecule type" value="Genomic_DNA"/>
</dbReference>
<evidence type="ECO:0000256" key="7">
    <source>
        <dbReference type="ARBA" id="ARBA00022692"/>
    </source>
</evidence>
<dbReference type="SUPFAM" id="SSF47384">
    <property type="entry name" value="Homodimeric domain of signal transducing histidine kinase"/>
    <property type="match status" value="1"/>
</dbReference>
<evidence type="ECO:0000256" key="8">
    <source>
        <dbReference type="ARBA" id="ARBA00022741"/>
    </source>
</evidence>
<dbReference type="EC" id="2.7.13.3" evidence="3"/>
<dbReference type="STRING" id="766136.BHF68_04585"/>
<evidence type="ECO:0000313" key="18">
    <source>
        <dbReference type="Proteomes" id="UP000094296"/>
    </source>
</evidence>
<dbReference type="Proteomes" id="UP000094296">
    <property type="component" value="Unassembled WGS sequence"/>
</dbReference>
<dbReference type="GO" id="GO:0005886">
    <property type="term" value="C:plasma membrane"/>
    <property type="evidence" value="ECO:0007669"/>
    <property type="project" value="UniProtKB-SubCell"/>
</dbReference>
<gene>
    <name evidence="17" type="ORF">BHF68_04585</name>
</gene>
<feature type="transmembrane region" description="Helical" evidence="14">
    <location>
        <begin position="168"/>
        <end position="190"/>
    </location>
</feature>
<dbReference type="FunFam" id="1.10.287.130:FF:000001">
    <property type="entry name" value="Two-component sensor histidine kinase"/>
    <property type="match status" value="1"/>
</dbReference>
<dbReference type="Pfam" id="PF02518">
    <property type="entry name" value="HATPase_c"/>
    <property type="match status" value="1"/>
</dbReference>
<dbReference type="CDD" id="cd00075">
    <property type="entry name" value="HATPase"/>
    <property type="match status" value="1"/>
</dbReference>
<keyword evidence="4" id="KW-1003">Cell membrane</keyword>
<keyword evidence="18" id="KW-1185">Reference proteome</keyword>
<dbReference type="Gene3D" id="1.10.287.130">
    <property type="match status" value="1"/>
</dbReference>
<evidence type="ECO:0000259" key="16">
    <source>
        <dbReference type="PROSITE" id="PS50885"/>
    </source>
</evidence>
<dbReference type="InterPro" id="IPR050398">
    <property type="entry name" value="HssS/ArlS-like"/>
</dbReference>
<dbReference type="GO" id="GO:0005524">
    <property type="term" value="F:ATP binding"/>
    <property type="evidence" value="ECO:0007669"/>
    <property type="project" value="UniProtKB-KW"/>
</dbReference>
<evidence type="ECO:0000256" key="4">
    <source>
        <dbReference type="ARBA" id="ARBA00022475"/>
    </source>
</evidence>
<comment type="subcellular location">
    <subcellularLocation>
        <location evidence="2">Cell membrane</location>
        <topology evidence="2">Multi-pass membrane protein</topology>
    </subcellularLocation>
</comment>
<keyword evidence="6" id="KW-0808">Transferase</keyword>
<dbReference type="Gene3D" id="6.10.340.10">
    <property type="match status" value="1"/>
</dbReference>
<accession>A0A1E5G336</accession>
<dbReference type="SMART" id="SM00387">
    <property type="entry name" value="HATPase_c"/>
    <property type="match status" value="1"/>
</dbReference>
<evidence type="ECO:0000256" key="9">
    <source>
        <dbReference type="ARBA" id="ARBA00022777"/>
    </source>
</evidence>
<dbReference type="SMART" id="SM00304">
    <property type="entry name" value="HAMP"/>
    <property type="match status" value="1"/>
</dbReference>
<dbReference type="PROSITE" id="PS50109">
    <property type="entry name" value="HIS_KIN"/>
    <property type="match status" value="1"/>
</dbReference>
<dbReference type="CDD" id="cd00082">
    <property type="entry name" value="HisKA"/>
    <property type="match status" value="1"/>
</dbReference>
<keyword evidence="11 14" id="KW-1133">Transmembrane helix</keyword>
<protein>
    <recommendedName>
        <fullName evidence="3">histidine kinase</fullName>
        <ecNumber evidence="3">2.7.13.3</ecNumber>
    </recommendedName>
</protein>
<evidence type="ECO:0000256" key="2">
    <source>
        <dbReference type="ARBA" id="ARBA00004651"/>
    </source>
</evidence>
<dbReference type="InterPro" id="IPR036097">
    <property type="entry name" value="HisK_dim/P_sf"/>
</dbReference>
<dbReference type="Pfam" id="PF00672">
    <property type="entry name" value="HAMP"/>
    <property type="match status" value="1"/>
</dbReference>
<organism evidence="17 18">
    <name type="scientific">Desulfuribacillus alkaliarsenatis</name>
    <dbReference type="NCBI Taxonomy" id="766136"/>
    <lineage>
        <taxon>Bacteria</taxon>
        <taxon>Bacillati</taxon>
        <taxon>Bacillota</taxon>
        <taxon>Desulfuribacillia</taxon>
        <taxon>Desulfuribacillales</taxon>
        <taxon>Desulfuribacillaceae</taxon>
        <taxon>Desulfuribacillus</taxon>
    </lineage>
</organism>
<dbReference type="InterPro" id="IPR004358">
    <property type="entry name" value="Sig_transdc_His_kin-like_C"/>
</dbReference>
<keyword evidence="10" id="KW-0067">ATP-binding</keyword>
<evidence type="ECO:0000256" key="11">
    <source>
        <dbReference type="ARBA" id="ARBA00022989"/>
    </source>
</evidence>
<keyword evidence="5" id="KW-0597">Phosphoprotein</keyword>
<sequence length="467" mass="52806">MFGLYRKLLITYLLILAAIIAILSMLVFQFFKAELFERNQNMLLDAGQYINTLLVQYQRGDINEQDLIRSINTTGQIANARIIVIEGRDYLRNREYLKEQINLDDDELLQNLQEIYYGNTVVSHRQYSESLDSYVTGVGMPAKIGGEVIGAIILFTPVGKLDLTLEKVIDMIIITAMVAFAVGFILVFFVSKSISKPIIAVSNSAQELAAGKDTMDLQVSSNDEIGQLVNSFNEMKWQLQQTEKMRRELIAGVSHELRAPLAAIRGFVQGILDGVIDIKDQQKYLTITLQEINRLTRITNDLLELAKLESGNIRLNKKVVNIQRLTNDVIELLKDKIILKQLHLNINNNREMLMEIDDDRIRQVVRNILENAIRYTPEGGKIGVHVKEELFSINIIIEDTGIGIPESEQPYIFDTFYRVEKSRNQSHGGIGLGLAIAKNIVNLHNGEIQVESKLHNGTTMIVKLPKA</sequence>
<dbReference type="PRINTS" id="PR00344">
    <property type="entry name" value="BCTRLSENSOR"/>
</dbReference>
<dbReference type="SMART" id="SM00388">
    <property type="entry name" value="HisKA"/>
    <property type="match status" value="1"/>
</dbReference>
<comment type="catalytic activity">
    <reaction evidence="1">
        <text>ATP + protein L-histidine = ADP + protein N-phospho-L-histidine.</text>
        <dbReference type="EC" id="2.7.13.3"/>
    </reaction>
</comment>
<proteinExistence type="predicted"/>
<dbReference type="Gene3D" id="3.30.565.10">
    <property type="entry name" value="Histidine kinase-like ATPase, C-terminal domain"/>
    <property type="match status" value="1"/>
</dbReference>
<dbReference type="Pfam" id="PF00512">
    <property type="entry name" value="HisKA"/>
    <property type="match status" value="1"/>
</dbReference>
<evidence type="ECO:0000259" key="15">
    <source>
        <dbReference type="PROSITE" id="PS50109"/>
    </source>
</evidence>